<evidence type="ECO:0000313" key="1">
    <source>
        <dbReference type="EMBL" id="ODS33833.1"/>
    </source>
</evidence>
<dbReference type="AlphaFoldDB" id="A0A1E3XDZ5"/>
<dbReference type="PATRIC" id="fig|1872076.5.peg.1151"/>
<dbReference type="Proteomes" id="UP000094056">
    <property type="component" value="Unassembled WGS sequence"/>
</dbReference>
<dbReference type="SUPFAM" id="SSF53335">
    <property type="entry name" value="S-adenosyl-L-methionine-dependent methyltransferases"/>
    <property type="match status" value="1"/>
</dbReference>
<name>A0A1E3XDZ5_9BACT</name>
<sequence>MQSKETRTYTEAVKRGDYDRYSGNLFGKYDNVRTYWEDQLTRFVLRPFLSKLVAHRQNQGKKLRILDLGCGTGQGYELVTKIDKRDLDLGLQRDRVLPEDEIEVYLGLDLCQEMVDKGNEIFECKPNVNFRRADLRKDMDVVKEEKPFDIYFSSYASLSHLDKSHLVQLLIDICNHSNNESLIILDFLGRYSIEWPDYWKVETEPEKIRDYSMSYLYSELNQDVEIEHFPVRFWTGTEVEELVEELIMETKVQVEILKKYDRSILTGRHTDTQQYNPKLKPIRRTVNRLHEDYMRTDLSELIIDADIVPDHPKVAPFLDELIRSWNILVNFCQKRLEENASLIELEDWPEFSSHLQFALMNIDRVIADTGWMWYGEPRANIIEPQLGYALRSLEINMQKGIGCGHGLVAILEVTK</sequence>
<accession>A0A1E3XDZ5</accession>
<reference evidence="1 2" key="1">
    <citation type="submission" date="2016-07" db="EMBL/GenBank/DDBJ databases">
        <title>Draft genome of Scalindua rubra, obtained from a brine-seawater interface in the Red Sea, sheds light on salt adaptation in anammox bacteria.</title>
        <authorList>
            <person name="Speth D.R."/>
            <person name="Lagkouvardos I."/>
            <person name="Wang Y."/>
            <person name="Qian P.-Y."/>
            <person name="Dutilh B.E."/>
            <person name="Jetten M.S."/>
        </authorList>
    </citation>
    <scope>NUCLEOTIDE SEQUENCE [LARGE SCALE GENOMIC DNA]</scope>
    <source>
        <strain evidence="1">BSI-1</strain>
    </source>
</reference>
<dbReference type="InterPro" id="IPR029063">
    <property type="entry name" value="SAM-dependent_MTases_sf"/>
</dbReference>
<dbReference type="EMBL" id="MAYW01000018">
    <property type="protein sequence ID" value="ODS33833.1"/>
    <property type="molecule type" value="Genomic_DNA"/>
</dbReference>
<organism evidence="1 2">
    <name type="scientific">Candidatus Scalindua rubra</name>
    <dbReference type="NCBI Taxonomy" id="1872076"/>
    <lineage>
        <taxon>Bacteria</taxon>
        <taxon>Pseudomonadati</taxon>
        <taxon>Planctomycetota</taxon>
        <taxon>Candidatus Brocadiia</taxon>
        <taxon>Candidatus Brocadiales</taxon>
        <taxon>Candidatus Scalinduaceae</taxon>
        <taxon>Candidatus Scalindua</taxon>
    </lineage>
</organism>
<gene>
    <name evidence="1" type="ORF">SCARUB_00994</name>
</gene>
<protein>
    <submittedName>
        <fullName evidence="1">Uncharacterized protein</fullName>
    </submittedName>
</protein>
<proteinExistence type="predicted"/>
<dbReference type="Gene3D" id="3.40.50.150">
    <property type="entry name" value="Vaccinia Virus protein VP39"/>
    <property type="match status" value="1"/>
</dbReference>
<evidence type="ECO:0000313" key="2">
    <source>
        <dbReference type="Proteomes" id="UP000094056"/>
    </source>
</evidence>
<comment type="caution">
    <text evidence="1">The sequence shown here is derived from an EMBL/GenBank/DDBJ whole genome shotgun (WGS) entry which is preliminary data.</text>
</comment>